<evidence type="ECO:0000256" key="1">
    <source>
        <dbReference type="ARBA" id="ARBA00007227"/>
    </source>
</evidence>
<feature type="domain" description="HTH cro/C1-type" evidence="3">
    <location>
        <begin position="11"/>
        <end position="65"/>
    </location>
</feature>
<accession>A0A7D6HZR1</accession>
<comment type="similarity">
    <text evidence="1">Belongs to the short-chain fatty acyl-CoA assimilation regulator (ScfR) family.</text>
</comment>
<evidence type="ECO:0000256" key="2">
    <source>
        <dbReference type="SAM" id="MobiDB-lite"/>
    </source>
</evidence>
<dbReference type="SMART" id="SM00530">
    <property type="entry name" value="HTH_XRE"/>
    <property type="match status" value="1"/>
</dbReference>
<dbReference type="SUPFAM" id="SSF47413">
    <property type="entry name" value="lambda repressor-like DNA-binding domains"/>
    <property type="match status" value="1"/>
</dbReference>
<dbReference type="EMBL" id="CP059165">
    <property type="protein sequence ID" value="QLL08855.1"/>
    <property type="molecule type" value="Genomic_DNA"/>
</dbReference>
<dbReference type="InterPro" id="IPR001387">
    <property type="entry name" value="Cro/C1-type_HTH"/>
</dbReference>
<evidence type="ECO:0000259" key="3">
    <source>
        <dbReference type="PROSITE" id="PS50943"/>
    </source>
</evidence>
<dbReference type="InterPro" id="IPR052345">
    <property type="entry name" value="Rad_response_metalloprotease"/>
</dbReference>
<dbReference type="Gene3D" id="1.10.260.40">
    <property type="entry name" value="lambda repressor-like DNA-binding domains"/>
    <property type="match status" value="1"/>
</dbReference>
<dbReference type="Proteomes" id="UP000510682">
    <property type="component" value="Chromosome"/>
</dbReference>
<dbReference type="InterPro" id="IPR010359">
    <property type="entry name" value="IrrE_HExxH"/>
</dbReference>
<dbReference type="PROSITE" id="PS50943">
    <property type="entry name" value="HTH_CROC1"/>
    <property type="match status" value="1"/>
</dbReference>
<dbReference type="Pfam" id="PF06114">
    <property type="entry name" value="Peptidase_M78"/>
    <property type="match status" value="1"/>
</dbReference>
<dbReference type="PANTHER" id="PTHR43236:SF1">
    <property type="entry name" value="BLL7220 PROTEIN"/>
    <property type="match status" value="1"/>
</dbReference>
<organism evidence="4 5">
    <name type="scientific">Mycobacterium vicinigordonae</name>
    <dbReference type="NCBI Taxonomy" id="1719132"/>
    <lineage>
        <taxon>Bacteria</taxon>
        <taxon>Bacillati</taxon>
        <taxon>Actinomycetota</taxon>
        <taxon>Actinomycetes</taxon>
        <taxon>Mycobacteriales</taxon>
        <taxon>Mycobacteriaceae</taxon>
        <taxon>Mycobacterium</taxon>
    </lineage>
</organism>
<proteinExistence type="inferred from homology"/>
<name>A0A7D6HZR1_9MYCO</name>
<dbReference type="GO" id="GO:0003677">
    <property type="term" value="F:DNA binding"/>
    <property type="evidence" value="ECO:0007669"/>
    <property type="project" value="InterPro"/>
</dbReference>
<keyword evidence="5" id="KW-1185">Reference proteome</keyword>
<reference evidence="4 5" key="2">
    <citation type="submission" date="2020-07" db="EMBL/GenBank/DDBJ databases">
        <authorList>
            <person name="Yu X."/>
        </authorList>
    </citation>
    <scope>NUCLEOTIDE SEQUENCE [LARGE SCALE GENOMIC DNA]</scope>
    <source>
        <strain evidence="5">24</strain>
    </source>
</reference>
<dbReference type="KEGG" id="mgor:H0P51_08110"/>
<dbReference type="RefSeq" id="WP_180917440.1">
    <property type="nucleotide sequence ID" value="NZ_CP059165.1"/>
</dbReference>
<evidence type="ECO:0000313" key="5">
    <source>
        <dbReference type="Proteomes" id="UP000510682"/>
    </source>
</evidence>
<protein>
    <submittedName>
        <fullName evidence="4">ImmA/IrrE family metallo-endopeptidase</fullName>
    </submittedName>
</protein>
<dbReference type="AlphaFoldDB" id="A0A7D6HZR1"/>
<gene>
    <name evidence="4" type="ORF">H0P51_08110</name>
</gene>
<reference evidence="5" key="3">
    <citation type="submission" date="2023-07" db="EMBL/GenBank/DDBJ databases">
        <title>Description of Mycobacterium gordonae subsp. intergordonae subsp.nov. and Mycobacterium gordonae subsp. gordonae subsp. nov.</title>
        <authorList>
            <person name="Huang H."/>
        </authorList>
    </citation>
    <scope>NUCLEOTIDE SEQUENCE [LARGE SCALE GENOMIC DNA]</scope>
    <source>
        <strain evidence="5">24</strain>
    </source>
</reference>
<evidence type="ECO:0000313" key="4">
    <source>
        <dbReference type="EMBL" id="QLL08855.1"/>
    </source>
</evidence>
<dbReference type="InterPro" id="IPR010982">
    <property type="entry name" value="Lambda_DNA-bd_dom_sf"/>
</dbReference>
<reference evidence="5" key="1">
    <citation type="submission" date="2020-07" db="EMBL/GenBank/DDBJ databases">
        <title>Description of Mycobacterium gordonae subsp. intergordonae subsp.nov. and Mycobacterium gordonae subsp. gordonae subsp. nov.</title>
        <authorList>
            <person name="Yu X."/>
        </authorList>
    </citation>
    <scope>NUCLEOTIDE SEQUENCE [LARGE SCALE GENOMIC DNA]</scope>
    <source>
        <strain evidence="5">24</strain>
    </source>
</reference>
<sequence>MAAALNRGARLTDLRELLQLTQNELAQAADVPQSTISAVEKGDRELTPAMVNAVCAGVRVPLTFFDFPAVRVDPAAVHFRKMSSAGVKSTKSALRYFEELQRITNLLMEEWSGKRTELKPVTGHIDGADIEEIAVEVRDELGISQDQPVKHVMRAVERSGIAVAPLVRLGMDHPAFDGHSGMSRARSESALVMFAPSTAGDRQRFTVAHELGHLKLHFARTVDDERTREKEAHRFAGALLYPRHVAKRDISESLSLNGYARIKARWGIAIQALIQRGRDLRLISTDRHRSLMIQVSSRGWRKNEPVEVGVEHPILLWRLLSSKYGDAPYMAASHDFGIAPELLELWIPNRAAKRGPTGDVVPLFSTGQRSTRNPRQRH</sequence>
<dbReference type="CDD" id="cd00093">
    <property type="entry name" value="HTH_XRE"/>
    <property type="match status" value="1"/>
</dbReference>
<dbReference type="Gene3D" id="1.10.10.2910">
    <property type="match status" value="1"/>
</dbReference>
<dbReference type="Pfam" id="PF01381">
    <property type="entry name" value="HTH_3"/>
    <property type="match status" value="1"/>
</dbReference>
<feature type="region of interest" description="Disordered" evidence="2">
    <location>
        <begin position="357"/>
        <end position="378"/>
    </location>
</feature>
<dbReference type="PANTHER" id="PTHR43236">
    <property type="entry name" value="ANTITOXIN HIGA1"/>
    <property type="match status" value="1"/>
</dbReference>